<dbReference type="GO" id="GO:0008270">
    <property type="term" value="F:zinc ion binding"/>
    <property type="evidence" value="ECO:0007669"/>
    <property type="project" value="InterPro"/>
</dbReference>
<evidence type="ECO:0000256" key="3">
    <source>
        <dbReference type="PIRSR" id="PIRSR601559-50"/>
    </source>
</evidence>
<feature type="binding site" evidence="4">
    <location>
        <position position="236"/>
    </location>
    <ligand>
        <name>Zn(2+)</name>
        <dbReference type="ChEBI" id="CHEBI:29105"/>
        <label>2</label>
    </ligand>
</feature>
<dbReference type="PROSITE" id="PS51347">
    <property type="entry name" value="PHOSPHOTRIESTERASE_2"/>
    <property type="match status" value="1"/>
</dbReference>
<feature type="binding site" evidence="4">
    <location>
        <position position="34"/>
    </location>
    <ligand>
        <name>Zn(2+)</name>
        <dbReference type="ChEBI" id="CHEBI:29105"/>
        <label>1</label>
    </ligand>
</feature>
<dbReference type="Gene3D" id="3.20.20.140">
    <property type="entry name" value="Metal-dependent hydrolases"/>
    <property type="match status" value="1"/>
</dbReference>
<dbReference type="InterPro" id="IPR032466">
    <property type="entry name" value="Metal_Hydrolase"/>
</dbReference>
<dbReference type="EMBL" id="LR215973">
    <property type="protein sequence ID" value="VFA96295.1"/>
    <property type="molecule type" value="Genomic_DNA"/>
</dbReference>
<dbReference type="PANTHER" id="PTHR10819">
    <property type="entry name" value="PHOSPHOTRIESTERASE-RELATED"/>
    <property type="match status" value="1"/>
</dbReference>
<dbReference type="GO" id="GO:0016787">
    <property type="term" value="F:hydrolase activity"/>
    <property type="evidence" value="ECO:0007669"/>
    <property type="project" value="UniProtKB-KW"/>
</dbReference>
<keyword evidence="1 4" id="KW-0479">Metal-binding</keyword>
<dbReference type="Proteomes" id="UP000290439">
    <property type="component" value="Chromosome"/>
</dbReference>
<feature type="binding site" description="via carbamate group" evidence="4">
    <location>
        <position position="178"/>
    </location>
    <ligand>
        <name>Zn(2+)</name>
        <dbReference type="ChEBI" id="CHEBI:29105"/>
        <label>1</label>
    </ligand>
</feature>
<evidence type="ECO:0000256" key="2">
    <source>
        <dbReference type="ARBA" id="ARBA00022801"/>
    </source>
</evidence>
<gene>
    <name evidence="6" type="primary">php</name>
    <name evidence="6" type="ORF">NCTC10797_00044</name>
</gene>
<evidence type="ECO:0000313" key="6">
    <source>
        <dbReference type="EMBL" id="VFA96295.1"/>
    </source>
</evidence>
<dbReference type="PANTHER" id="PTHR10819:SF3">
    <property type="entry name" value="PHOSPHOTRIESTERASE-RELATED PROTEIN"/>
    <property type="match status" value="1"/>
</dbReference>
<name>A0A4U8VUT2_9NOCA</name>
<dbReference type="SUPFAM" id="SSF51556">
    <property type="entry name" value="Metallo-dependent hydrolases"/>
    <property type="match status" value="1"/>
</dbReference>
<dbReference type="RefSeq" id="WP_130915502.1">
    <property type="nucleotide sequence ID" value="NZ_LR215973.1"/>
</dbReference>
<proteinExistence type="inferred from homology"/>
<protein>
    <submittedName>
        <fullName evidence="6">Phosphotriesterase homology protein</fullName>
    </submittedName>
</protein>
<feature type="binding site" evidence="4">
    <location>
        <position position="318"/>
    </location>
    <ligand>
        <name>Zn(2+)</name>
        <dbReference type="ChEBI" id="CHEBI:29105"/>
        <label>1</label>
    </ligand>
</feature>
<comment type="cofactor">
    <cofactor evidence="4">
        <name>a divalent metal cation</name>
        <dbReference type="ChEBI" id="CHEBI:60240"/>
    </cofactor>
    <text evidence="4">Binds 2 divalent metal cations per subunit.</text>
</comment>
<feature type="binding site" evidence="4">
    <location>
        <position position="209"/>
    </location>
    <ligand>
        <name>Zn(2+)</name>
        <dbReference type="ChEBI" id="CHEBI:29105"/>
        <label>2</label>
    </ligand>
</feature>
<comment type="similarity">
    <text evidence="5">Belongs to the metallo-dependent hydrolases superfamily. Phosphotriesterase family.</text>
</comment>
<sequence>MVTGNREPNLNAAVNTVAGPLAPSALGPTTMHEHILTVGGETFRHRYLHRLPHTPDDIWDEPLTLADRGRLHYEFTAQRANLNLDNDEIAAKELRELAQAGGHTVVEASGIGMRADPRRIAAVAAEAGIQVIMSTGFYCTDFWPAPYRDATVDELTALLVRELTEGIGDTDIRAGHIKCGVKSLDDREHRMLLAAVEASHETGAPVTVHPGSGTGRQIARILLDAGLDPGRIVLAHADAYIVESNLHRLVTDPASWVITLDYHHELLDLGVTLSFDCFGQNWAEPDLGIVIENDWQRLAAVTALVGEGYSSQIVLGTDVFLPMLTRHGGGHGYRHLFTRILPWLSKVGITQADIGQMTIANPRRLLAPAPGVR</sequence>
<accession>A0A4U8VUT2</accession>
<feature type="binding site" evidence="4">
    <location>
        <position position="32"/>
    </location>
    <ligand>
        <name>Zn(2+)</name>
        <dbReference type="ChEBI" id="CHEBI:29105"/>
        <label>1</label>
    </ligand>
</feature>
<evidence type="ECO:0000256" key="4">
    <source>
        <dbReference type="PIRSR" id="PIRSR601559-51"/>
    </source>
</evidence>
<dbReference type="AlphaFoldDB" id="A0A4U8VUT2"/>
<evidence type="ECO:0000256" key="5">
    <source>
        <dbReference type="PROSITE-ProRule" id="PRU00679"/>
    </source>
</evidence>
<feature type="modified residue" description="N6-carboxylysine" evidence="3 5">
    <location>
        <position position="178"/>
    </location>
</feature>
<keyword evidence="2" id="KW-0378">Hydrolase</keyword>
<organism evidence="6 7">
    <name type="scientific">Nocardia cyriacigeorgica</name>
    <dbReference type="NCBI Taxonomy" id="135487"/>
    <lineage>
        <taxon>Bacteria</taxon>
        <taxon>Bacillati</taxon>
        <taxon>Actinomycetota</taxon>
        <taxon>Actinomycetes</taxon>
        <taxon>Mycobacteriales</taxon>
        <taxon>Nocardiaceae</taxon>
        <taxon>Nocardia</taxon>
    </lineage>
</organism>
<reference evidence="6 7" key="1">
    <citation type="submission" date="2019-02" db="EMBL/GenBank/DDBJ databases">
        <authorList>
            <consortium name="Pathogen Informatics"/>
        </authorList>
    </citation>
    <scope>NUCLEOTIDE SEQUENCE [LARGE SCALE GENOMIC DNA]</scope>
    <source>
        <strain evidence="6 7">3012STDY6756504</strain>
    </source>
</reference>
<evidence type="ECO:0000313" key="7">
    <source>
        <dbReference type="Proteomes" id="UP000290439"/>
    </source>
</evidence>
<dbReference type="InterPro" id="IPR001559">
    <property type="entry name" value="Phosphotriesterase"/>
</dbReference>
<evidence type="ECO:0000256" key="1">
    <source>
        <dbReference type="ARBA" id="ARBA00022723"/>
    </source>
</evidence>
<feature type="binding site" description="via carbamate group" evidence="4">
    <location>
        <position position="178"/>
    </location>
    <ligand>
        <name>Zn(2+)</name>
        <dbReference type="ChEBI" id="CHEBI:29105"/>
        <label>2</label>
    </ligand>
</feature>
<dbReference type="Pfam" id="PF02126">
    <property type="entry name" value="PTE"/>
    <property type="match status" value="1"/>
</dbReference>